<dbReference type="AlphaFoldDB" id="A0A364K9M8"/>
<feature type="transmembrane region" description="Helical" evidence="7">
    <location>
        <begin position="102"/>
        <end position="123"/>
    </location>
</feature>
<evidence type="ECO:0000313" key="10">
    <source>
        <dbReference type="Proteomes" id="UP000251213"/>
    </source>
</evidence>
<dbReference type="CDD" id="cd06261">
    <property type="entry name" value="TM_PBP2"/>
    <property type="match status" value="1"/>
</dbReference>
<feature type="transmembrane region" description="Helical" evidence="7">
    <location>
        <begin position="162"/>
        <end position="187"/>
    </location>
</feature>
<feature type="transmembrane region" description="Helical" evidence="7">
    <location>
        <begin position="12"/>
        <end position="32"/>
    </location>
</feature>
<feature type="transmembrane region" description="Helical" evidence="7">
    <location>
        <begin position="228"/>
        <end position="254"/>
    </location>
</feature>
<dbReference type="InterPro" id="IPR035906">
    <property type="entry name" value="MetI-like_sf"/>
</dbReference>
<dbReference type="OrthoDB" id="24153at2"/>
<reference evidence="9 10" key="2">
    <citation type="submission" date="2018-06" db="EMBL/GenBank/DDBJ databases">
        <authorList>
            <person name="Zhirakovskaya E."/>
        </authorList>
    </citation>
    <scope>NUCLEOTIDE SEQUENCE [LARGE SCALE GENOMIC DNA]</scope>
    <source>
        <strain evidence="9 10">FBKL4.011</strain>
    </source>
</reference>
<dbReference type="RefSeq" id="WP_113657598.1">
    <property type="nucleotide sequence ID" value="NZ_KZ845663.1"/>
</dbReference>
<accession>A0A364K9M8</accession>
<reference evidence="9 10" key="1">
    <citation type="submission" date="2018-06" db="EMBL/GenBank/DDBJ databases">
        <title>Thermoflavimicrobium daqus sp. nov., a thermophilic microbe isolated from Moutai-flavour Daqu.</title>
        <authorList>
            <person name="Wang X."/>
            <person name="Zhou H."/>
        </authorList>
    </citation>
    <scope>NUCLEOTIDE SEQUENCE [LARGE SCALE GENOMIC DNA]</scope>
    <source>
        <strain evidence="9 10">FBKL4.011</strain>
    </source>
</reference>
<dbReference type="PANTHER" id="PTHR43163:SF6">
    <property type="entry name" value="DIPEPTIDE TRANSPORT SYSTEM PERMEASE PROTEIN DPPB-RELATED"/>
    <property type="match status" value="1"/>
</dbReference>
<name>A0A364K9M8_9BACL</name>
<evidence type="ECO:0000256" key="5">
    <source>
        <dbReference type="ARBA" id="ARBA00022989"/>
    </source>
</evidence>
<dbReference type="SUPFAM" id="SSF161098">
    <property type="entry name" value="MetI-like"/>
    <property type="match status" value="1"/>
</dbReference>
<keyword evidence="6 7" id="KW-0472">Membrane</keyword>
<keyword evidence="10" id="KW-1185">Reference proteome</keyword>
<comment type="subcellular location">
    <subcellularLocation>
        <location evidence="1 7">Cell membrane</location>
        <topology evidence="1 7">Multi-pass membrane protein</topology>
    </subcellularLocation>
</comment>
<dbReference type="GO" id="GO:0005886">
    <property type="term" value="C:plasma membrane"/>
    <property type="evidence" value="ECO:0007669"/>
    <property type="project" value="UniProtKB-SubCell"/>
</dbReference>
<keyword evidence="3" id="KW-1003">Cell membrane</keyword>
<keyword evidence="5 7" id="KW-1133">Transmembrane helix</keyword>
<evidence type="ECO:0000256" key="6">
    <source>
        <dbReference type="ARBA" id="ARBA00023136"/>
    </source>
</evidence>
<dbReference type="Pfam" id="PF19300">
    <property type="entry name" value="BPD_transp_1_N"/>
    <property type="match status" value="1"/>
</dbReference>
<evidence type="ECO:0000256" key="2">
    <source>
        <dbReference type="ARBA" id="ARBA00022448"/>
    </source>
</evidence>
<dbReference type="PANTHER" id="PTHR43163">
    <property type="entry name" value="DIPEPTIDE TRANSPORT SYSTEM PERMEASE PROTEIN DPPB-RELATED"/>
    <property type="match status" value="1"/>
</dbReference>
<dbReference type="Proteomes" id="UP000251213">
    <property type="component" value="Unassembled WGS sequence"/>
</dbReference>
<feature type="domain" description="ABC transmembrane type-1" evidence="8">
    <location>
        <begin position="96"/>
        <end position="297"/>
    </location>
</feature>
<protein>
    <submittedName>
        <fullName evidence="9">Peptide ABC transporter permease</fullName>
    </submittedName>
</protein>
<dbReference type="GO" id="GO:0055085">
    <property type="term" value="P:transmembrane transport"/>
    <property type="evidence" value="ECO:0007669"/>
    <property type="project" value="InterPro"/>
</dbReference>
<feature type="transmembrane region" description="Helical" evidence="7">
    <location>
        <begin position="274"/>
        <end position="300"/>
    </location>
</feature>
<dbReference type="InterPro" id="IPR045621">
    <property type="entry name" value="BPD_transp_1_N"/>
</dbReference>
<keyword evidence="4 7" id="KW-0812">Transmembrane</keyword>
<feature type="transmembrane region" description="Helical" evidence="7">
    <location>
        <begin position="135"/>
        <end position="156"/>
    </location>
</feature>
<dbReference type="EMBL" id="QJKK01000001">
    <property type="protein sequence ID" value="RAL26993.1"/>
    <property type="molecule type" value="Genomic_DNA"/>
</dbReference>
<dbReference type="Gene3D" id="1.10.3720.10">
    <property type="entry name" value="MetI-like"/>
    <property type="match status" value="1"/>
</dbReference>
<evidence type="ECO:0000259" key="8">
    <source>
        <dbReference type="PROSITE" id="PS50928"/>
    </source>
</evidence>
<dbReference type="PROSITE" id="PS50928">
    <property type="entry name" value="ABC_TM1"/>
    <property type="match status" value="1"/>
</dbReference>
<evidence type="ECO:0000256" key="1">
    <source>
        <dbReference type="ARBA" id="ARBA00004651"/>
    </source>
</evidence>
<sequence>MDLVKYSVRRFGYMIVTLWFIITVTFFLMHLLPGSPLRNEEKLPPQIKEQILKEYGLKDPLHVQYFRYMGGLLKGDLGTSMTFDGKKITDMVMEGFPASAQLGLQAIILGCLIGLILGVISGLRRGSWVDNITTVIAVLGVSVPSFVIAAVLSYSLGLKLGWFPVALWGTFSHTVLPTLALTFIVIAQIARYTRTEMVEVLEQDYIKTAKAKGLARNKILSKHALRNALIPAVTILGPMTVNLMTGSMVVELIFAIPGMGKLFVDCINNKDLTLIMGTTTFYSAFLLFAIFIVDILYGLIDPRIRVAQSGKE</sequence>
<gene>
    <name evidence="9" type="ORF">DL897_02845</name>
</gene>
<dbReference type="Pfam" id="PF00528">
    <property type="entry name" value="BPD_transp_1"/>
    <property type="match status" value="1"/>
</dbReference>
<evidence type="ECO:0000256" key="7">
    <source>
        <dbReference type="RuleBase" id="RU363032"/>
    </source>
</evidence>
<dbReference type="InterPro" id="IPR000515">
    <property type="entry name" value="MetI-like"/>
</dbReference>
<comment type="caution">
    <text evidence="9">The sequence shown here is derived from an EMBL/GenBank/DDBJ whole genome shotgun (WGS) entry which is preliminary data.</text>
</comment>
<comment type="similarity">
    <text evidence="7">Belongs to the binding-protein-dependent transport system permease family.</text>
</comment>
<evidence type="ECO:0000256" key="3">
    <source>
        <dbReference type="ARBA" id="ARBA00022475"/>
    </source>
</evidence>
<keyword evidence="2 7" id="KW-0813">Transport</keyword>
<organism evidence="9 10">
    <name type="scientific">Thermoflavimicrobium daqui</name>
    <dbReference type="NCBI Taxonomy" id="2137476"/>
    <lineage>
        <taxon>Bacteria</taxon>
        <taxon>Bacillati</taxon>
        <taxon>Bacillota</taxon>
        <taxon>Bacilli</taxon>
        <taxon>Bacillales</taxon>
        <taxon>Thermoactinomycetaceae</taxon>
        <taxon>Thermoflavimicrobium</taxon>
    </lineage>
</organism>
<evidence type="ECO:0000313" key="9">
    <source>
        <dbReference type="EMBL" id="RAL26993.1"/>
    </source>
</evidence>
<proteinExistence type="inferred from homology"/>
<evidence type="ECO:0000256" key="4">
    <source>
        <dbReference type="ARBA" id="ARBA00022692"/>
    </source>
</evidence>